<dbReference type="Gene3D" id="3.30.720.110">
    <property type="match status" value="1"/>
</dbReference>
<reference evidence="2 3" key="1">
    <citation type="submission" date="2019-11" db="EMBL/GenBank/DDBJ databases">
        <title>Acidiferrimicrobium australis gen. nov., sp. nov., an acidophilic and obligately heterotrophic, member of the Actinobacteria that catalyses dissimilatory oxido- reduction of iron isolated from metal-rich acidic water in Chile.</title>
        <authorList>
            <person name="Gonzalez D."/>
            <person name="Huber K."/>
            <person name="Hedrich S."/>
            <person name="Rojas-Villalobos C."/>
            <person name="Quatrini R."/>
            <person name="Dinamarca M.A."/>
            <person name="Schwarz A."/>
            <person name="Canales C."/>
            <person name="Nancucheo I."/>
        </authorList>
    </citation>
    <scope>NUCLEOTIDE SEQUENCE [LARGE SCALE GENOMIC DNA]</scope>
    <source>
        <strain evidence="2 3">USS-CCA1</strain>
    </source>
</reference>
<feature type="domain" description="VOC" evidence="1">
    <location>
        <begin position="63"/>
        <end position="168"/>
    </location>
</feature>
<dbReference type="InterPro" id="IPR041581">
    <property type="entry name" value="Glyoxalase_6"/>
</dbReference>
<sequence length="168" mass="17681">GSPPLGLPWIIDAVLARALTAGAALERAASDQPYGRQAVFRDPFGHRWMLSGARADVGRRHGDIGYASLNVPDAARAAAFYGAVLGWRYEPAAAGHARQVVGQGLHHGIWGRDGPPTLFLAFAVAGLDAALARVRDAGGTAGPAEDEPYGRIAECRDDQGTRFALLEV</sequence>
<organism evidence="2 3">
    <name type="scientific">Acidiferrimicrobium australe</name>
    <dbReference type="NCBI Taxonomy" id="2664430"/>
    <lineage>
        <taxon>Bacteria</taxon>
        <taxon>Bacillati</taxon>
        <taxon>Actinomycetota</taxon>
        <taxon>Acidimicrobiia</taxon>
        <taxon>Acidimicrobiales</taxon>
        <taxon>Acidimicrobiaceae</taxon>
        <taxon>Acidiferrimicrobium</taxon>
    </lineage>
</organism>
<comment type="caution">
    <text evidence="2">The sequence shown here is derived from an EMBL/GenBank/DDBJ whole genome shotgun (WGS) entry which is preliminary data.</text>
</comment>
<dbReference type="Gene3D" id="3.10.180.10">
    <property type="entry name" value="2,3-Dihydroxybiphenyl 1,2-Dioxygenase, domain 1"/>
    <property type="match status" value="1"/>
</dbReference>
<evidence type="ECO:0000313" key="2">
    <source>
        <dbReference type="EMBL" id="MST33758.1"/>
    </source>
</evidence>
<gene>
    <name evidence="2" type="ORF">GHK86_13660</name>
</gene>
<dbReference type="EMBL" id="WJHE01000714">
    <property type="protein sequence ID" value="MST33758.1"/>
    <property type="molecule type" value="Genomic_DNA"/>
</dbReference>
<name>A0ABW9QZA5_9ACTN</name>
<dbReference type="InterPro" id="IPR052164">
    <property type="entry name" value="Anthracycline_SecMetBiosynth"/>
</dbReference>
<dbReference type="InterPro" id="IPR029068">
    <property type="entry name" value="Glyas_Bleomycin-R_OHBP_Dase"/>
</dbReference>
<dbReference type="PANTHER" id="PTHR33993">
    <property type="entry name" value="GLYOXALASE-RELATED"/>
    <property type="match status" value="1"/>
</dbReference>
<accession>A0ABW9QZA5</accession>
<feature type="non-terminal residue" evidence="2">
    <location>
        <position position="1"/>
    </location>
</feature>
<dbReference type="Pfam" id="PF18029">
    <property type="entry name" value="Glyoxalase_6"/>
    <property type="match status" value="1"/>
</dbReference>
<dbReference type="SUPFAM" id="SSF54593">
    <property type="entry name" value="Glyoxalase/Bleomycin resistance protein/Dihydroxybiphenyl dioxygenase"/>
    <property type="match status" value="2"/>
</dbReference>
<dbReference type="PROSITE" id="PS51819">
    <property type="entry name" value="VOC"/>
    <property type="match status" value="1"/>
</dbReference>
<protein>
    <submittedName>
        <fullName evidence="2">Glyoxalase</fullName>
    </submittedName>
</protein>
<dbReference type="InterPro" id="IPR037523">
    <property type="entry name" value="VOC_core"/>
</dbReference>
<dbReference type="Proteomes" id="UP000437736">
    <property type="component" value="Unassembled WGS sequence"/>
</dbReference>
<evidence type="ECO:0000313" key="3">
    <source>
        <dbReference type="Proteomes" id="UP000437736"/>
    </source>
</evidence>
<evidence type="ECO:0000259" key="1">
    <source>
        <dbReference type="PROSITE" id="PS51819"/>
    </source>
</evidence>
<proteinExistence type="predicted"/>
<dbReference type="PANTHER" id="PTHR33993:SF14">
    <property type="entry name" value="GB|AAF24581.1"/>
    <property type="match status" value="1"/>
</dbReference>
<keyword evidence="3" id="KW-1185">Reference proteome</keyword>